<dbReference type="GO" id="GO:0046513">
    <property type="term" value="P:ceramide biosynthetic process"/>
    <property type="evidence" value="ECO:0007669"/>
    <property type="project" value="TreeGrafter"/>
</dbReference>
<organism evidence="1 2">
    <name type="scientific">Pleodorina starrii</name>
    <dbReference type="NCBI Taxonomy" id="330485"/>
    <lineage>
        <taxon>Eukaryota</taxon>
        <taxon>Viridiplantae</taxon>
        <taxon>Chlorophyta</taxon>
        <taxon>core chlorophytes</taxon>
        <taxon>Chlorophyceae</taxon>
        <taxon>CS clade</taxon>
        <taxon>Chlamydomonadales</taxon>
        <taxon>Volvocaceae</taxon>
        <taxon>Pleodorina</taxon>
    </lineage>
</organism>
<dbReference type="InterPro" id="IPR036770">
    <property type="entry name" value="Ankyrin_rpt-contain_sf"/>
</dbReference>
<dbReference type="PANTHER" id="PTHR12393:SF6">
    <property type="entry name" value="SPHINGOMYELIN PHOSPHODIESTERASE 2"/>
    <property type="match status" value="1"/>
</dbReference>
<dbReference type="GO" id="GO:0071944">
    <property type="term" value="C:cell periphery"/>
    <property type="evidence" value="ECO:0007669"/>
    <property type="project" value="TreeGrafter"/>
</dbReference>
<reference evidence="1 2" key="1">
    <citation type="journal article" date="2023" name="Commun. Biol.">
        <title>Reorganization of the ancestral sex-determining regions during the evolution of trioecy in Pleodorina starrii.</title>
        <authorList>
            <person name="Takahashi K."/>
            <person name="Suzuki S."/>
            <person name="Kawai-Toyooka H."/>
            <person name="Yamamoto K."/>
            <person name="Hamaji T."/>
            <person name="Ootsuki R."/>
            <person name="Yamaguchi H."/>
            <person name="Kawachi M."/>
            <person name="Higashiyama T."/>
            <person name="Nozaki H."/>
        </authorList>
    </citation>
    <scope>NUCLEOTIDE SEQUENCE [LARGE SCALE GENOMIC DNA]</scope>
    <source>
        <strain evidence="1 2">NIES-4479</strain>
    </source>
</reference>
<evidence type="ECO:0000313" key="2">
    <source>
        <dbReference type="Proteomes" id="UP001165080"/>
    </source>
</evidence>
<dbReference type="GO" id="GO:0030149">
    <property type="term" value="P:sphingolipid catabolic process"/>
    <property type="evidence" value="ECO:0007669"/>
    <property type="project" value="TreeGrafter"/>
</dbReference>
<dbReference type="GO" id="GO:0005783">
    <property type="term" value="C:endoplasmic reticulum"/>
    <property type="evidence" value="ECO:0007669"/>
    <property type="project" value="TreeGrafter"/>
</dbReference>
<dbReference type="Proteomes" id="UP001165080">
    <property type="component" value="Unassembled WGS sequence"/>
</dbReference>
<dbReference type="Gene3D" id="1.25.40.20">
    <property type="entry name" value="Ankyrin repeat-containing domain"/>
    <property type="match status" value="1"/>
</dbReference>
<dbReference type="GO" id="GO:0004620">
    <property type="term" value="F:phospholipase activity"/>
    <property type="evidence" value="ECO:0007669"/>
    <property type="project" value="TreeGrafter"/>
</dbReference>
<keyword evidence="2" id="KW-1185">Reference proteome</keyword>
<dbReference type="EMBL" id="BRXU01000005">
    <property type="protein sequence ID" value="GLC52190.1"/>
    <property type="molecule type" value="Genomic_DNA"/>
</dbReference>
<evidence type="ECO:0000313" key="1">
    <source>
        <dbReference type="EMBL" id="GLC52190.1"/>
    </source>
</evidence>
<gene>
    <name evidence="1" type="primary">PLEST009585</name>
    <name evidence="1" type="ORF">PLESTB_000593200</name>
</gene>
<protein>
    <submittedName>
        <fullName evidence="1">Uncharacterized protein</fullName>
    </submittedName>
</protein>
<accession>A0A9W6BI17</accession>
<dbReference type="GO" id="GO:0016020">
    <property type="term" value="C:membrane"/>
    <property type="evidence" value="ECO:0007669"/>
    <property type="project" value="TreeGrafter"/>
</dbReference>
<dbReference type="PANTHER" id="PTHR12393">
    <property type="entry name" value="SPHINGOMYELIN PHOSPHODIESTERASE RELATED"/>
    <property type="match status" value="1"/>
</dbReference>
<comment type="caution">
    <text evidence="1">The sequence shown here is derived from an EMBL/GenBank/DDBJ whole genome shotgun (WGS) entry which is preliminary data.</text>
</comment>
<name>A0A9W6BI17_9CHLO</name>
<proteinExistence type="predicted"/>
<dbReference type="AlphaFoldDB" id="A0A9W6BI17"/>
<sequence>MRLVNKDMAKYFRDKVVRHLSRPCHPDVFRQRWGALGAMTGLSAKQRLQLVCLVAASGDLANLEIAFEVAGCAPMEAMMEAAAAAGQLYSCKWLRSRPRECPWGNALAKAAQAGHEDVVKGLLHEGCPRSDDAVYAAASGGHAHLIDYLTSNNGGTVRVGKLLAAAAEGCDLDAFQQLHEKWRRGFPLKLLGKGLSTSSEINIISAAAGSPLPDWRAKVEWLVARGYPVNKSQMGFAAARRPDGLNRLTWLRKGGYFAGDDSPPWEQTFEAAGRDGNIDVVLYLLHSYRLQHRPRYMEVAAVAAAGAGHVGFLVTLREEYGLEPETIKSALRSAARAGQLRVLSWAEAALPGYEVRSDPELLTAAAESGNMELVEWVWARSTSRSPDCFLGAVKGGCEEVLEWMEEHGFLASAGDWTAYYLAAGRNGDLRTLRWLHGRLPPGPLPMSLSSRFLQSKCPLETIRWLVEEAGCPRDWSVVGLTASSPGVHAWLGSVALTFSSSGSGVTTLSRSAAGTSHTIDTGNGARSSVAEAAAAALDSSGARVRGAGCEGRYRYSTV</sequence>
<dbReference type="SUPFAM" id="SSF48403">
    <property type="entry name" value="Ankyrin repeat"/>
    <property type="match status" value="1"/>
</dbReference>